<dbReference type="InterPro" id="IPR003695">
    <property type="entry name" value="Ppx_GppA_N"/>
</dbReference>
<gene>
    <name evidence="4" type="ORF">Tpal_46</name>
</gene>
<accession>A0A143Y2P7</accession>
<feature type="domain" description="Ppx/GppA phosphatase C-terminal" evidence="3">
    <location>
        <begin position="321"/>
        <end position="485"/>
    </location>
</feature>
<feature type="domain" description="Ppx/GppA phosphatase N-terminal" evidence="2">
    <location>
        <begin position="20"/>
        <end position="305"/>
    </location>
</feature>
<reference evidence="4 5" key="1">
    <citation type="submission" date="2016-02" db="EMBL/GenBank/DDBJ databases">
        <authorList>
            <person name="Wen L."/>
            <person name="He K."/>
            <person name="Yang H."/>
        </authorList>
    </citation>
    <scope>NUCLEOTIDE SEQUENCE [LARGE SCALE GENOMIC DNA]</scope>
    <source>
        <strain evidence="4">Trichococcus palustris</strain>
    </source>
</reference>
<dbReference type="Proteomes" id="UP000242754">
    <property type="component" value="Unassembled WGS sequence"/>
</dbReference>
<dbReference type="InterPro" id="IPR050273">
    <property type="entry name" value="GppA/Ppx_hydrolase"/>
</dbReference>
<dbReference type="PANTHER" id="PTHR30005:SF0">
    <property type="entry name" value="RETROGRADE REGULATION PROTEIN 2"/>
    <property type="match status" value="1"/>
</dbReference>
<dbReference type="EMBL" id="FJNE01000001">
    <property type="protein sequence ID" value="CZQ80185.1"/>
    <property type="molecule type" value="Genomic_DNA"/>
</dbReference>
<evidence type="ECO:0000313" key="5">
    <source>
        <dbReference type="Proteomes" id="UP000242754"/>
    </source>
</evidence>
<protein>
    <submittedName>
        <fullName evidence="4">Ppx/gppa phosphatase</fullName>
    </submittedName>
</protein>
<dbReference type="InterPro" id="IPR043129">
    <property type="entry name" value="ATPase_NBD"/>
</dbReference>
<dbReference type="CDD" id="cd24052">
    <property type="entry name" value="ASKHA_NBD_HpPPX-GppA-like"/>
    <property type="match status" value="1"/>
</dbReference>
<dbReference type="PANTHER" id="PTHR30005">
    <property type="entry name" value="EXOPOLYPHOSPHATASE"/>
    <property type="match status" value="1"/>
</dbReference>
<dbReference type="Pfam" id="PF21447">
    <property type="entry name" value="Ppx-GppA_III"/>
    <property type="match status" value="1"/>
</dbReference>
<dbReference type="AlphaFoldDB" id="A0A143Y2P7"/>
<dbReference type="STRING" id="140314.SAMN04488076_1187"/>
<dbReference type="GO" id="GO:0006357">
    <property type="term" value="P:regulation of transcription by RNA polymerase II"/>
    <property type="evidence" value="ECO:0007669"/>
    <property type="project" value="TreeGrafter"/>
</dbReference>
<comment type="similarity">
    <text evidence="1">Belongs to the GppA/Ppx family.</text>
</comment>
<dbReference type="Gene3D" id="3.30.420.150">
    <property type="entry name" value="Exopolyphosphatase. Domain 2"/>
    <property type="match status" value="1"/>
</dbReference>
<organism evidence="4 5">
    <name type="scientific">Trichococcus palustris</name>
    <dbReference type="NCBI Taxonomy" id="140314"/>
    <lineage>
        <taxon>Bacteria</taxon>
        <taxon>Bacillati</taxon>
        <taxon>Bacillota</taxon>
        <taxon>Bacilli</taxon>
        <taxon>Lactobacillales</taxon>
        <taxon>Carnobacteriaceae</taxon>
        <taxon>Trichococcus</taxon>
    </lineage>
</organism>
<evidence type="ECO:0000256" key="1">
    <source>
        <dbReference type="ARBA" id="ARBA00007125"/>
    </source>
</evidence>
<name>A0A143Y2P7_9LACT</name>
<sequence length="512" mass="58792">MLKELIGLIDIGSNTIRLVIFEMDENYNLFQVQNIKTPARLYQYLDKDKVMSQKGIEVLKKVLKSFKKVTEHYEVNVLMPVATAAIRQSKNRKAIMDQVRDEVGINMILLPEEKEAFYGNYAVLHTTQFLNGITIDIGGGSTEVTYYKDKEIVNYHSFPFGVVTLKQLFFEGKAHNDPKAIKKMQDFVKEQFKSIKWLSKKQVPIVAMGGSARSIANVHQRLVNYSLAGVHGYRMYRDGLQMTLDLFKSLSIPQLQDLDGLSRDRTDLIIPANVVFNTLFDEVKAPEFMFSNKGLREGIVMEYLNNKYDNKPFSLFNIAAQTVFRLAASYHTLQNVAKQRVALVDMLYSEYCRLGIFVQNPDTEKLLHYGSYLYYLGEFVETGASSQHTFYIISNSDLNGLSHKERISIALLASFKNRSLFNQYISPHLGWFTVTAVNQLQQLGGIIKFADALNDSHMKVIQDIKISKNKNGYDMFLYYKGDILAEEYRAERQRKHVERLLDGKLNIIFTEI</sequence>
<evidence type="ECO:0000313" key="4">
    <source>
        <dbReference type="EMBL" id="CZQ80185.1"/>
    </source>
</evidence>
<dbReference type="Gene3D" id="1.10.3210.10">
    <property type="entry name" value="Hypothetical protein af1432"/>
    <property type="match status" value="1"/>
</dbReference>
<dbReference type="RefSeq" id="WP_087029695.1">
    <property type="nucleotide sequence ID" value="NZ_FJNE01000001.1"/>
</dbReference>
<keyword evidence="5" id="KW-1185">Reference proteome</keyword>
<dbReference type="OrthoDB" id="9807195at2"/>
<dbReference type="SUPFAM" id="SSF53067">
    <property type="entry name" value="Actin-like ATPase domain"/>
    <property type="match status" value="2"/>
</dbReference>
<dbReference type="Gene3D" id="3.30.420.40">
    <property type="match status" value="1"/>
</dbReference>
<dbReference type="InterPro" id="IPR048950">
    <property type="entry name" value="Ppx_GppA_C"/>
</dbReference>
<dbReference type="SUPFAM" id="SSF109604">
    <property type="entry name" value="HD-domain/PDEase-like"/>
    <property type="match status" value="1"/>
</dbReference>
<dbReference type="Pfam" id="PF02541">
    <property type="entry name" value="Ppx-GppA"/>
    <property type="match status" value="1"/>
</dbReference>
<evidence type="ECO:0000259" key="2">
    <source>
        <dbReference type="Pfam" id="PF02541"/>
    </source>
</evidence>
<proteinExistence type="inferred from homology"/>
<evidence type="ECO:0000259" key="3">
    <source>
        <dbReference type="Pfam" id="PF21447"/>
    </source>
</evidence>